<evidence type="ECO:0000313" key="5">
    <source>
        <dbReference type="EMBL" id="KAA0596125.1"/>
    </source>
</evidence>
<feature type="region of interest" description="Disordered" evidence="4">
    <location>
        <begin position="311"/>
        <end position="331"/>
    </location>
</feature>
<sequence>MRLGERLSATLPDGLDTWFFVCMGSEANDLAVRMAQLVTGRSGVAVMGHSYHGNTSVLAPLSLLDYDIADKPDWVEALPPPNVYRGLYRAGDSDLGARYAAHVPEAAGRLRARGRPMAALLMDSIFDANGALVPPQDYMRLAYDEAHRLGALTIADEVQMRFARSGTHMWGFQAYNVRPDIVTMSKPMGNGHPIAAVVTHREITLEFQPRNGYFNTFGGNTVSAVVANATLDVLQGDALQDNALRVGTCLETSLRNMMQRHELVGHIHGRGLFYEGRTRGGPCHPKAGETRRTLGARTNEVAERPPRLVGPVRQHHKDKTPAMPRHSRSECLSRGARTISRGSPICSHHGAADQPGKWPILTQDALLQDLQRHGFILDVFDEHHVEVVENHLAHGDGVDVGDDHAVPLQLLDQC</sequence>
<dbReference type="Gene3D" id="3.90.1150.10">
    <property type="entry name" value="Aspartate Aminotransferase, domain 1"/>
    <property type="match status" value="1"/>
</dbReference>
<dbReference type="Proteomes" id="UP000324927">
    <property type="component" value="Unassembled WGS sequence"/>
</dbReference>
<keyword evidence="2 3" id="KW-0663">Pyridoxal phosphate</keyword>
<comment type="caution">
    <text evidence="5">The sequence shown here is derived from an EMBL/GenBank/DDBJ whole genome shotgun (WGS) entry which is preliminary data.</text>
</comment>
<dbReference type="InterPro" id="IPR015422">
    <property type="entry name" value="PyrdxlP-dep_Trfase_small"/>
</dbReference>
<dbReference type="AlphaFoldDB" id="A0A5A9GQR5"/>
<organism evidence="5 6">
    <name type="scientific">Azospirillum lipoferum</name>
    <dbReference type="NCBI Taxonomy" id="193"/>
    <lineage>
        <taxon>Bacteria</taxon>
        <taxon>Pseudomonadati</taxon>
        <taxon>Pseudomonadota</taxon>
        <taxon>Alphaproteobacteria</taxon>
        <taxon>Rhodospirillales</taxon>
        <taxon>Azospirillaceae</taxon>
        <taxon>Azospirillum</taxon>
    </lineage>
</organism>
<gene>
    <name evidence="5" type="ORF">FZ942_13195</name>
</gene>
<dbReference type="Gene3D" id="3.40.640.10">
    <property type="entry name" value="Type I PLP-dependent aspartate aminotransferase-like (Major domain)"/>
    <property type="match status" value="1"/>
</dbReference>
<evidence type="ECO:0000256" key="3">
    <source>
        <dbReference type="RuleBase" id="RU003560"/>
    </source>
</evidence>
<dbReference type="InterPro" id="IPR015421">
    <property type="entry name" value="PyrdxlP-dep_Trfase_major"/>
</dbReference>
<protein>
    <submittedName>
        <fullName evidence="5">Aminotransferase class III-fold pyridoxal phosphate-dependent enzyme</fullName>
    </submittedName>
</protein>
<name>A0A5A9GQR5_AZOLI</name>
<evidence type="ECO:0000256" key="1">
    <source>
        <dbReference type="ARBA" id="ARBA00008954"/>
    </source>
</evidence>
<accession>A0A5A9GQR5</accession>
<comment type="similarity">
    <text evidence="1 3">Belongs to the class-III pyridoxal-phosphate-dependent aminotransferase family.</text>
</comment>
<proteinExistence type="inferred from homology"/>
<dbReference type="PANTHER" id="PTHR45688">
    <property type="match status" value="1"/>
</dbReference>
<dbReference type="PANTHER" id="PTHR45688:SF13">
    <property type="entry name" value="ALANINE--GLYOXYLATE AMINOTRANSFERASE 2-LIKE"/>
    <property type="match status" value="1"/>
</dbReference>
<dbReference type="InterPro" id="IPR005814">
    <property type="entry name" value="Aminotrans_3"/>
</dbReference>
<keyword evidence="5" id="KW-0808">Transferase</keyword>
<dbReference type="GO" id="GO:0008483">
    <property type="term" value="F:transaminase activity"/>
    <property type="evidence" value="ECO:0007669"/>
    <property type="project" value="UniProtKB-KW"/>
</dbReference>
<keyword evidence="6" id="KW-1185">Reference proteome</keyword>
<dbReference type="EMBL" id="VTTN01000004">
    <property type="protein sequence ID" value="KAA0596125.1"/>
    <property type="molecule type" value="Genomic_DNA"/>
</dbReference>
<keyword evidence="5" id="KW-0032">Aminotransferase</keyword>
<dbReference type="InterPro" id="IPR015424">
    <property type="entry name" value="PyrdxlP-dep_Trfase"/>
</dbReference>
<dbReference type="SUPFAM" id="SSF53383">
    <property type="entry name" value="PLP-dependent transferases"/>
    <property type="match status" value="1"/>
</dbReference>
<dbReference type="Pfam" id="PF00202">
    <property type="entry name" value="Aminotran_3"/>
    <property type="match status" value="1"/>
</dbReference>
<dbReference type="OrthoDB" id="9801834at2"/>
<evidence type="ECO:0000313" key="6">
    <source>
        <dbReference type="Proteomes" id="UP000324927"/>
    </source>
</evidence>
<reference evidence="5 6" key="1">
    <citation type="submission" date="2019-08" db="EMBL/GenBank/DDBJ databases">
        <authorList>
            <person name="Grouzdev D."/>
            <person name="Tikhonova E."/>
            <person name="Kravchenko I."/>
        </authorList>
    </citation>
    <scope>NUCLEOTIDE SEQUENCE [LARGE SCALE GENOMIC DNA]</scope>
    <source>
        <strain evidence="5 6">59b</strain>
    </source>
</reference>
<evidence type="ECO:0000256" key="4">
    <source>
        <dbReference type="SAM" id="MobiDB-lite"/>
    </source>
</evidence>
<dbReference type="GO" id="GO:0030170">
    <property type="term" value="F:pyridoxal phosphate binding"/>
    <property type="evidence" value="ECO:0007669"/>
    <property type="project" value="InterPro"/>
</dbReference>
<evidence type="ECO:0000256" key="2">
    <source>
        <dbReference type="ARBA" id="ARBA00022898"/>
    </source>
</evidence>